<evidence type="ECO:0000313" key="2">
    <source>
        <dbReference type="EMBL" id="KFM61444.1"/>
    </source>
</evidence>
<protein>
    <submittedName>
        <fullName evidence="2">Uncharacterized protein</fullName>
    </submittedName>
</protein>
<feature type="coiled-coil region" evidence="1">
    <location>
        <begin position="18"/>
        <end position="45"/>
    </location>
</feature>
<dbReference type="Proteomes" id="UP000054359">
    <property type="component" value="Unassembled WGS sequence"/>
</dbReference>
<gene>
    <name evidence="2" type="ORF">X975_03134</name>
</gene>
<keyword evidence="3" id="KW-1185">Reference proteome</keyword>
<proteinExistence type="predicted"/>
<dbReference type="EMBL" id="KK113962">
    <property type="protein sequence ID" value="KFM61444.1"/>
    <property type="molecule type" value="Genomic_DNA"/>
</dbReference>
<organism evidence="2 3">
    <name type="scientific">Stegodyphus mimosarum</name>
    <name type="common">African social velvet spider</name>
    <dbReference type="NCBI Taxonomy" id="407821"/>
    <lineage>
        <taxon>Eukaryota</taxon>
        <taxon>Metazoa</taxon>
        <taxon>Ecdysozoa</taxon>
        <taxon>Arthropoda</taxon>
        <taxon>Chelicerata</taxon>
        <taxon>Arachnida</taxon>
        <taxon>Araneae</taxon>
        <taxon>Araneomorphae</taxon>
        <taxon>Entelegynae</taxon>
        <taxon>Eresoidea</taxon>
        <taxon>Eresidae</taxon>
        <taxon>Stegodyphus</taxon>
    </lineage>
</organism>
<feature type="non-terminal residue" evidence="2">
    <location>
        <position position="76"/>
    </location>
</feature>
<evidence type="ECO:0000256" key="1">
    <source>
        <dbReference type="SAM" id="Coils"/>
    </source>
</evidence>
<dbReference type="AlphaFoldDB" id="A0A087T8K5"/>
<evidence type="ECO:0000313" key="3">
    <source>
        <dbReference type="Proteomes" id="UP000054359"/>
    </source>
</evidence>
<dbReference type="OrthoDB" id="10538523at2759"/>
<keyword evidence="1" id="KW-0175">Coiled coil</keyword>
<name>A0A087T8K5_STEMI</name>
<reference evidence="2 3" key="1">
    <citation type="submission" date="2013-11" db="EMBL/GenBank/DDBJ databases">
        <title>Genome sequencing of Stegodyphus mimosarum.</title>
        <authorList>
            <person name="Bechsgaard J."/>
        </authorList>
    </citation>
    <scope>NUCLEOTIDE SEQUENCE [LARGE SCALE GENOMIC DNA]</scope>
</reference>
<sequence length="76" mass="8428">MKDNTNSTLSEEIPDGNASEIIMEIEDLDKKIKSLEEKLKQCGQGELLAARGEQTILKEKGSKERSKTSDNIIHLG</sequence>
<accession>A0A087T8K5</accession>